<dbReference type="InterPro" id="IPR012347">
    <property type="entry name" value="Ferritin-like"/>
</dbReference>
<dbReference type="EMBL" id="CAAHFH010000002">
    <property type="protein sequence ID" value="VGO22610.1"/>
    <property type="molecule type" value="Genomic_DNA"/>
</dbReference>
<dbReference type="AlphaFoldDB" id="A0A6C2UQP2"/>
<gene>
    <name evidence="2" type="ORF">SCARR_04695</name>
</gene>
<dbReference type="SUPFAM" id="SSF47240">
    <property type="entry name" value="Ferritin-like"/>
    <property type="match status" value="1"/>
</dbReference>
<feature type="domain" description="DUF2202" evidence="1">
    <location>
        <begin position="49"/>
        <end position="204"/>
    </location>
</feature>
<organism evidence="2 3">
    <name type="scientific">Pontiella sulfatireligans</name>
    <dbReference type="NCBI Taxonomy" id="2750658"/>
    <lineage>
        <taxon>Bacteria</taxon>
        <taxon>Pseudomonadati</taxon>
        <taxon>Kiritimatiellota</taxon>
        <taxon>Kiritimatiellia</taxon>
        <taxon>Kiritimatiellales</taxon>
        <taxon>Pontiellaceae</taxon>
        <taxon>Pontiella</taxon>
    </lineage>
</organism>
<proteinExistence type="predicted"/>
<evidence type="ECO:0000313" key="3">
    <source>
        <dbReference type="Proteomes" id="UP000346198"/>
    </source>
</evidence>
<accession>A0A6C2UQP2</accession>
<dbReference type="CDD" id="cd01048">
    <property type="entry name" value="Ferritin_like_AB2"/>
    <property type="match status" value="1"/>
</dbReference>
<dbReference type="InterPro" id="IPR009078">
    <property type="entry name" value="Ferritin-like_SF"/>
</dbReference>
<dbReference type="RefSeq" id="WP_136064088.1">
    <property type="nucleotide sequence ID" value="NZ_CAAHFH010000002.1"/>
</dbReference>
<dbReference type="Gene3D" id="1.20.1260.10">
    <property type="match status" value="1"/>
</dbReference>
<protein>
    <recommendedName>
        <fullName evidence="1">DUF2202 domain-containing protein</fullName>
    </recommendedName>
</protein>
<dbReference type="InterPro" id="IPR019243">
    <property type="entry name" value="DUF2202"/>
</dbReference>
<sequence>MNKKTLLGLIVSCVVVGWMLAPVLAGKGPCACAVAVASASELTDAEAADLQFMREEEKLARDVYNAMYELYGQRVFSNIPRAEQHHMDAILGLINAYGLEDSIKKKPGKFRNTELQKLYNDLVARGAKSREEAYLVGALIEEVDIKDLEDAMRRTGKEDLLAVFDNLIGGSKRHLNAFVRNYEAVSGKTYVAQKMPQVEIDAILGR</sequence>
<evidence type="ECO:0000313" key="2">
    <source>
        <dbReference type="EMBL" id="VGO22610.1"/>
    </source>
</evidence>
<dbReference type="Pfam" id="PF09968">
    <property type="entry name" value="DUF2202"/>
    <property type="match status" value="1"/>
</dbReference>
<evidence type="ECO:0000259" key="1">
    <source>
        <dbReference type="Pfam" id="PF09968"/>
    </source>
</evidence>
<reference evidence="2 3" key="1">
    <citation type="submission" date="2019-04" db="EMBL/GenBank/DDBJ databases">
        <authorList>
            <person name="Van Vliet M D."/>
        </authorList>
    </citation>
    <scope>NUCLEOTIDE SEQUENCE [LARGE SCALE GENOMIC DNA]</scope>
    <source>
        <strain evidence="2 3">F21</strain>
    </source>
</reference>
<dbReference type="Proteomes" id="UP000346198">
    <property type="component" value="Unassembled WGS sequence"/>
</dbReference>
<name>A0A6C2UQP2_9BACT</name>
<keyword evidence="3" id="KW-1185">Reference proteome</keyword>